<dbReference type="Gene3D" id="2.120.10.30">
    <property type="entry name" value="TolB, C-terminal domain"/>
    <property type="match status" value="1"/>
</dbReference>
<dbReference type="RefSeq" id="XP_044548098.1">
    <property type="nucleotide sequence ID" value="XM_044695392.1"/>
</dbReference>
<reference evidence="1 2" key="1">
    <citation type="journal article" date="2018" name="BMC Genomics">
        <title>The genome of Naegleria lovaniensis, the basis for a comparative approach to unravel pathogenicity factors of the human pathogenic amoeba N. fowleri.</title>
        <authorList>
            <person name="Liechti N."/>
            <person name="Schurch N."/>
            <person name="Bruggmann R."/>
            <person name="Wittwer M."/>
        </authorList>
    </citation>
    <scope>NUCLEOTIDE SEQUENCE [LARGE SCALE GENOMIC DNA]</scope>
    <source>
        <strain evidence="1 2">ATCC 30569</strain>
    </source>
</reference>
<protein>
    <submittedName>
        <fullName evidence="1">Uncharacterized protein</fullName>
    </submittedName>
</protein>
<evidence type="ECO:0000313" key="1">
    <source>
        <dbReference type="EMBL" id="KAG2382419.1"/>
    </source>
</evidence>
<dbReference type="Proteomes" id="UP000816034">
    <property type="component" value="Unassembled WGS sequence"/>
</dbReference>
<dbReference type="InterPro" id="IPR050952">
    <property type="entry name" value="TRIM-NHL_E3_ligases"/>
</dbReference>
<dbReference type="GeneID" id="68098076"/>
<gene>
    <name evidence="1" type="ORF">C9374_005621</name>
</gene>
<evidence type="ECO:0000313" key="2">
    <source>
        <dbReference type="Proteomes" id="UP000816034"/>
    </source>
</evidence>
<dbReference type="PANTHER" id="PTHR24104">
    <property type="entry name" value="E3 UBIQUITIN-PROTEIN LIGASE NHLRC1-RELATED"/>
    <property type="match status" value="1"/>
</dbReference>
<dbReference type="EMBL" id="PYSW02000024">
    <property type="protein sequence ID" value="KAG2382419.1"/>
    <property type="molecule type" value="Genomic_DNA"/>
</dbReference>
<proteinExistence type="predicted"/>
<dbReference type="PANTHER" id="PTHR24104:SF25">
    <property type="entry name" value="PROTEIN LIN-41"/>
    <property type="match status" value="1"/>
</dbReference>
<dbReference type="GO" id="GO:0008270">
    <property type="term" value="F:zinc ion binding"/>
    <property type="evidence" value="ECO:0007669"/>
    <property type="project" value="UniProtKB-KW"/>
</dbReference>
<dbReference type="GO" id="GO:0043161">
    <property type="term" value="P:proteasome-mediated ubiquitin-dependent protein catabolic process"/>
    <property type="evidence" value="ECO:0007669"/>
    <property type="project" value="TreeGrafter"/>
</dbReference>
<dbReference type="SUPFAM" id="SSF63825">
    <property type="entry name" value="YWTD domain"/>
    <property type="match status" value="1"/>
</dbReference>
<comment type="caution">
    <text evidence="1">The sequence shown here is derived from an EMBL/GenBank/DDBJ whole genome shotgun (WGS) entry which is preliminary data.</text>
</comment>
<organism evidence="1 2">
    <name type="scientific">Naegleria lovaniensis</name>
    <name type="common">Amoeba</name>
    <dbReference type="NCBI Taxonomy" id="51637"/>
    <lineage>
        <taxon>Eukaryota</taxon>
        <taxon>Discoba</taxon>
        <taxon>Heterolobosea</taxon>
        <taxon>Tetramitia</taxon>
        <taxon>Eutetramitia</taxon>
        <taxon>Vahlkampfiidae</taxon>
        <taxon>Naegleria</taxon>
    </lineage>
</organism>
<dbReference type="InterPro" id="IPR011042">
    <property type="entry name" value="6-blade_b-propeller_TolB-like"/>
</dbReference>
<dbReference type="GO" id="GO:0000209">
    <property type="term" value="P:protein polyubiquitination"/>
    <property type="evidence" value="ECO:0007669"/>
    <property type="project" value="TreeGrafter"/>
</dbReference>
<name>A0AA88GNP7_NAELO</name>
<dbReference type="AlphaFoldDB" id="A0AA88GNP7"/>
<keyword evidence="2" id="KW-1185">Reference proteome</keyword>
<dbReference type="GO" id="GO:0061630">
    <property type="term" value="F:ubiquitin protein ligase activity"/>
    <property type="evidence" value="ECO:0007669"/>
    <property type="project" value="TreeGrafter"/>
</dbReference>
<sequence>METQQLVTVELMDFFKKRVNDHSSSEMDSSRDYFSKLKNKMMESKYWKRKGFSMNFEYAGCFEAPNMKPWDVKFSPRSNCVIVNDIGTGRILVFDATTKHFKTTLLLPPDVFRPQKLFLEEDYDDQGHDALLLDYEDDLKNYFFSICKFDFKQLLENSLRGLQSNVIWTTHCDCPSSMAVWKKSRKLEDRILVVVSYDDHTIKTFRAQTGEFIQALESDLPGFTIRHPFGIDISSRDGRMFICQTHPARIITMRYEDDKWHIYRLQESDELKIPRALVFDQVSQHVFVSDRYSKGIQVFNKEGDFVNTFRLDENGLLNENQDGLEGICLNDVTGELYLCDWSNRRIIVFK</sequence>
<accession>A0AA88GNP7</accession>